<sequence>MTFFGHRFKSLFAYDANVVALFAETFTFAAVVTVVVLFSPVLLFLTVVSDGLLWLCVGNSFLYNISWEDPQIDIRALQFQNNEKVITLCSAGDNALDYVIEGARVTAVDLNPYQIALCELKRAMIQYLTFQEFFAILAKNDLPLLREKYGIIRPHLTKSSQKFWDKYIFRIKNFMYAGTSGKLAFLIFRVIFPLLGLGWVRKYVIGEIEEKEFCEKLEQQDKKIRFICWIAEMFFMKSLCALAGVPKIQLKLGLHRPNNIYTIARKIMSVDLRHENYFYGGYIAGSLSEKNCPRYLKKENFDTLQQRLRDGYLELVCGKIEDYLKSPDTPIFTIASLLDHMDWMSSDQICSELSLLISKMDQQRGKIFWRSFSETLHSGPLLWLEPKKVDDSKDRVFMYFSTWMVHLRDMDYAVVERKAHASSSNQTFFQMLWTGIQIVTYPIKEAFFHTKKNAISNVSGKVELFYKFQKEGYDGFREHMLHARPILMTALPILKRKKMVWIDVGGGTARNLEFFHVDTLRTYFKAIYIVDVSPSLLEIAARRIRALKLDDFVILLRCDFTSSSVFEHIPQKKCVDIITFSYSLSMISNSKSAIRNSLYFLKPRGRGIIGIADFFVDGQHDTTRHKVLSIFRSVEKRFLRWWFANDGVHLLDPNVMQLLTSQTETIWEQRFRGSVPFLPFLKPMHGVFIGSTR</sequence>
<dbReference type="EMBL" id="JADAQX010000239">
    <property type="protein sequence ID" value="KAF8821081.1"/>
    <property type="molecule type" value="Genomic_DNA"/>
</dbReference>
<keyword evidence="1" id="KW-0472">Membrane</keyword>
<accession>A0ABQ7JAQ5</accession>
<evidence type="ECO:0000256" key="1">
    <source>
        <dbReference type="SAM" id="Phobius"/>
    </source>
</evidence>
<evidence type="ECO:0000313" key="3">
    <source>
        <dbReference type="Proteomes" id="UP000823046"/>
    </source>
</evidence>
<feature type="transmembrane region" description="Helical" evidence="1">
    <location>
        <begin position="12"/>
        <end position="36"/>
    </location>
</feature>
<protein>
    <recommendedName>
        <fullName evidence="4">Betaine lipid synthase</fullName>
    </recommendedName>
</protein>
<evidence type="ECO:0008006" key="4">
    <source>
        <dbReference type="Google" id="ProtNLM"/>
    </source>
</evidence>
<dbReference type="Gene3D" id="3.40.50.150">
    <property type="entry name" value="Vaccinia Virus protein VP39"/>
    <property type="match status" value="1"/>
</dbReference>
<dbReference type="PANTHER" id="PTHR47473:SF1">
    <property type="entry name" value="METHYLTRANSFERASE DOMAIN-CONTAINING PROTEIN"/>
    <property type="match status" value="1"/>
</dbReference>
<dbReference type="InterPro" id="IPR029063">
    <property type="entry name" value="SAM-dependent_MTases_sf"/>
</dbReference>
<dbReference type="CDD" id="cd02440">
    <property type="entry name" value="AdoMet_MTases"/>
    <property type="match status" value="1"/>
</dbReference>
<evidence type="ECO:0000313" key="2">
    <source>
        <dbReference type="EMBL" id="KAF8821081.1"/>
    </source>
</evidence>
<dbReference type="SUPFAM" id="SSF53335">
    <property type="entry name" value="S-adenosyl-L-methionine-dependent methyltransferases"/>
    <property type="match status" value="1"/>
</dbReference>
<dbReference type="InterPro" id="IPR021829">
    <property type="entry name" value="DUF3419"/>
</dbReference>
<dbReference type="Pfam" id="PF11899">
    <property type="entry name" value="DUF3419"/>
    <property type="match status" value="1"/>
</dbReference>
<reference evidence="2 3" key="1">
    <citation type="journal article" date="2020" name="bioRxiv">
        <title>Metabolic contributions of an alphaproteobacterial endosymbiont in the apicomplexan Cardiosporidium cionae.</title>
        <authorList>
            <person name="Hunter E.S."/>
            <person name="Paight C.J."/>
            <person name="Lane C.E."/>
        </authorList>
    </citation>
    <scope>NUCLEOTIDE SEQUENCE [LARGE SCALE GENOMIC DNA]</scope>
    <source>
        <strain evidence="2">ESH_2018</strain>
    </source>
</reference>
<dbReference type="PANTHER" id="PTHR47473">
    <property type="entry name" value="BTA1P"/>
    <property type="match status" value="1"/>
</dbReference>
<dbReference type="Pfam" id="PF13489">
    <property type="entry name" value="Methyltransf_23"/>
    <property type="match status" value="1"/>
</dbReference>
<comment type="caution">
    <text evidence="2">The sequence shown here is derived from an EMBL/GenBank/DDBJ whole genome shotgun (WGS) entry which is preliminary data.</text>
</comment>
<keyword evidence="3" id="KW-1185">Reference proteome</keyword>
<organism evidence="2 3">
    <name type="scientific">Cardiosporidium cionae</name>
    <dbReference type="NCBI Taxonomy" id="476202"/>
    <lineage>
        <taxon>Eukaryota</taxon>
        <taxon>Sar</taxon>
        <taxon>Alveolata</taxon>
        <taxon>Apicomplexa</taxon>
        <taxon>Aconoidasida</taxon>
        <taxon>Nephromycida</taxon>
        <taxon>Cardiosporidium</taxon>
    </lineage>
</organism>
<gene>
    <name evidence="2" type="ORF">IE077_002480</name>
</gene>
<keyword evidence="1" id="KW-0812">Transmembrane</keyword>
<dbReference type="Proteomes" id="UP000823046">
    <property type="component" value="Unassembled WGS sequence"/>
</dbReference>
<keyword evidence="1" id="KW-1133">Transmembrane helix</keyword>
<name>A0ABQ7JAQ5_9APIC</name>
<proteinExistence type="predicted"/>